<keyword evidence="2 7" id="KW-0479">Metal-binding</keyword>
<keyword evidence="12" id="KW-1185">Reference proteome</keyword>
<evidence type="ECO:0000256" key="5">
    <source>
        <dbReference type="ARBA" id="ARBA00023014"/>
    </source>
</evidence>
<reference evidence="11" key="1">
    <citation type="submission" date="2022-06" db="EMBL/GenBank/DDBJ databases">
        <title>Sneathiella actinostolidae sp. nov., isolated from a sea anemonein the Western Pacific Ocean.</title>
        <authorList>
            <person name="Wei M.J."/>
        </authorList>
    </citation>
    <scope>NUCLEOTIDE SEQUENCE</scope>
    <source>
        <strain evidence="11">PHK-P5</strain>
    </source>
</reference>
<feature type="binding site" evidence="7">
    <location>
        <position position="272"/>
    </location>
    <ligand>
        <name>[4Fe-4S] cluster</name>
        <dbReference type="ChEBI" id="CHEBI:49883"/>
    </ligand>
</feature>
<keyword evidence="5 7" id="KW-0411">Iron-sulfur</keyword>
<evidence type="ECO:0000256" key="6">
    <source>
        <dbReference type="ARBA" id="ARBA00023229"/>
    </source>
</evidence>
<dbReference type="Pfam" id="PF04551">
    <property type="entry name" value="GcpE"/>
    <property type="match status" value="1"/>
</dbReference>
<feature type="domain" description="IspG TIM-barrel" evidence="9">
    <location>
        <begin position="15"/>
        <end position="253"/>
    </location>
</feature>
<evidence type="ECO:0000256" key="3">
    <source>
        <dbReference type="ARBA" id="ARBA00023002"/>
    </source>
</evidence>
<feature type="binding site" evidence="7">
    <location>
        <position position="307"/>
    </location>
    <ligand>
        <name>[4Fe-4S] cluster</name>
        <dbReference type="ChEBI" id="CHEBI:49883"/>
    </ligand>
</feature>
<dbReference type="InterPro" id="IPR058579">
    <property type="entry name" value="IspG_C"/>
</dbReference>
<evidence type="ECO:0000256" key="8">
    <source>
        <dbReference type="SAM" id="MobiDB-lite"/>
    </source>
</evidence>
<dbReference type="RefSeq" id="WP_251933577.1">
    <property type="nucleotide sequence ID" value="NZ_CP098747.1"/>
</dbReference>
<dbReference type="Gene3D" id="3.20.20.20">
    <property type="entry name" value="Dihydropteroate synthase-like"/>
    <property type="match status" value="1"/>
</dbReference>
<comment type="similarity">
    <text evidence="7">Belongs to the IspG family.</text>
</comment>
<dbReference type="InterPro" id="IPR016425">
    <property type="entry name" value="IspG_bac"/>
</dbReference>
<dbReference type="HAMAP" id="MF_00159">
    <property type="entry name" value="IspG"/>
    <property type="match status" value="1"/>
</dbReference>
<keyword evidence="3 7" id="KW-0560">Oxidoreductase</keyword>
<dbReference type="PIRSF" id="PIRSF004640">
    <property type="entry name" value="IspG"/>
    <property type="match status" value="1"/>
</dbReference>
<dbReference type="EMBL" id="CP098747">
    <property type="protein sequence ID" value="USG60697.1"/>
    <property type="molecule type" value="Genomic_DNA"/>
</dbReference>
<sequence length="381" mass="40730">MSIRPYRDVIRRKSRQIFVGDVPVGGDAPISVQSMTNTLTSDAKATIGQVLALEEAGADIVRVSCPDEESTKALKEIVRETNVPIIADIHFHYKRGIEAAEAGAACLRINPGNIGSADRVRDVVKAAVDHNCSMRIGVNAGSLERELLEKYGEPCPEAMVESALNHARILEDNDFTNFKISVKASDVFLSVAAYQGLADACDYPLHLGITEAGSLFSGTVKSSIGLGMLLWSGIGDTIRVSLSADPVEEVKAGYEILKSLGLRRRGVTIISCPSCARQAFPVIRTVERLEERLAHIQTPLTLSIIGCVVNGPGEARETDIGLTGGGKGNHMVYLSGMTDHKIDTDGMVDHIVDLVEAKAAELEAAENSDPAPSLLSTRQSA</sequence>
<organism evidence="11 12">
    <name type="scientific">Sneathiella marina</name>
    <dbReference type="NCBI Taxonomy" id="2950108"/>
    <lineage>
        <taxon>Bacteria</taxon>
        <taxon>Pseudomonadati</taxon>
        <taxon>Pseudomonadota</taxon>
        <taxon>Alphaproteobacteria</taxon>
        <taxon>Sneathiellales</taxon>
        <taxon>Sneathiellaceae</taxon>
        <taxon>Sneathiella</taxon>
    </lineage>
</organism>
<dbReference type="PANTHER" id="PTHR30454:SF0">
    <property type="entry name" value="4-HYDROXY-3-METHYLBUT-2-EN-1-YL DIPHOSPHATE SYNTHASE (FERREDOXIN), CHLOROPLASTIC"/>
    <property type="match status" value="1"/>
</dbReference>
<keyword evidence="6 7" id="KW-0414">Isoprene biosynthesis</keyword>
<feature type="domain" description="IspG C-terminal" evidence="10">
    <location>
        <begin position="269"/>
        <end position="356"/>
    </location>
</feature>
<gene>
    <name evidence="7 11" type="primary">ispG</name>
    <name evidence="11" type="synonym">gcpE</name>
    <name evidence="11" type="ORF">NBZ79_16170</name>
</gene>
<dbReference type="InterPro" id="IPR004588">
    <property type="entry name" value="IspG_bac-typ"/>
</dbReference>
<dbReference type="Proteomes" id="UP001056291">
    <property type="component" value="Chromosome"/>
</dbReference>
<protein>
    <recommendedName>
        <fullName evidence="7">4-hydroxy-3-methylbut-2-en-1-yl diphosphate synthase (flavodoxin)</fullName>
        <ecNumber evidence="7">1.17.7.3</ecNumber>
    </recommendedName>
    <alternativeName>
        <fullName evidence="7">1-hydroxy-2-methyl-2-(E)-butenyl 4-diphosphate synthase</fullName>
    </alternativeName>
</protein>
<feature type="binding site" evidence="7">
    <location>
        <position position="275"/>
    </location>
    <ligand>
        <name>[4Fe-4S] cluster</name>
        <dbReference type="ChEBI" id="CHEBI:49883"/>
    </ligand>
</feature>
<keyword evidence="1 7" id="KW-0004">4Fe-4S</keyword>
<comment type="catalytic activity">
    <reaction evidence="7">
        <text>(2E)-4-hydroxy-3-methylbut-2-enyl diphosphate + oxidized [flavodoxin] + H2O + 2 H(+) = 2-C-methyl-D-erythritol 2,4-cyclic diphosphate + reduced [flavodoxin]</text>
        <dbReference type="Rhea" id="RHEA:43604"/>
        <dbReference type="Rhea" id="RHEA-COMP:10622"/>
        <dbReference type="Rhea" id="RHEA-COMP:10623"/>
        <dbReference type="ChEBI" id="CHEBI:15377"/>
        <dbReference type="ChEBI" id="CHEBI:15378"/>
        <dbReference type="ChEBI" id="CHEBI:57618"/>
        <dbReference type="ChEBI" id="CHEBI:58210"/>
        <dbReference type="ChEBI" id="CHEBI:58483"/>
        <dbReference type="ChEBI" id="CHEBI:128753"/>
        <dbReference type="EC" id="1.17.7.3"/>
    </reaction>
</comment>
<dbReference type="Gene3D" id="3.30.413.10">
    <property type="entry name" value="Sulfite Reductase Hemoprotein, domain 1"/>
    <property type="match status" value="1"/>
</dbReference>
<comment type="pathway">
    <text evidence="7">Isoprenoid biosynthesis; isopentenyl diphosphate biosynthesis via DXP pathway; isopentenyl diphosphate from 1-deoxy-D-xylulose 5-phosphate: step 5/6.</text>
</comment>
<dbReference type="SUPFAM" id="SSF56014">
    <property type="entry name" value="Nitrite and sulphite reductase 4Fe-4S domain-like"/>
    <property type="match status" value="1"/>
</dbReference>
<evidence type="ECO:0000313" key="12">
    <source>
        <dbReference type="Proteomes" id="UP001056291"/>
    </source>
</evidence>
<name>A0ABY4W151_9PROT</name>
<feature type="region of interest" description="Disordered" evidence="8">
    <location>
        <begin position="362"/>
        <end position="381"/>
    </location>
</feature>
<dbReference type="InterPro" id="IPR045854">
    <property type="entry name" value="NO2/SO3_Rdtase_4Fe4S_sf"/>
</dbReference>
<evidence type="ECO:0000259" key="10">
    <source>
        <dbReference type="Pfam" id="PF26540"/>
    </source>
</evidence>
<evidence type="ECO:0000256" key="7">
    <source>
        <dbReference type="HAMAP-Rule" id="MF_00159"/>
    </source>
</evidence>
<evidence type="ECO:0000256" key="2">
    <source>
        <dbReference type="ARBA" id="ARBA00022723"/>
    </source>
</evidence>
<dbReference type="GO" id="GO:0046429">
    <property type="term" value="F:4-hydroxy-3-methylbut-2-en-1-yl diphosphate synthase activity (ferredoxin)"/>
    <property type="evidence" value="ECO:0007669"/>
    <property type="project" value="UniProtKB-EC"/>
</dbReference>
<comment type="cofactor">
    <cofactor evidence="7">
        <name>[4Fe-4S] cluster</name>
        <dbReference type="ChEBI" id="CHEBI:49883"/>
    </cofactor>
    <text evidence="7">Binds 1 [4Fe-4S] cluster.</text>
</comment>
<evidence type="ECO:0000256" key="1">
    <source>
        <dbReference type="ARBA" id="ARBA00022485"/>
    </source>
</evidence>
<evidence type="ECO:0000313" key="11">
    <source>
        <dbReference type="EMBL" id="USG60697.1"/>
    </source>
</evidence>
<feature type="binding site" evidence="7">
    <location>
        <position position="314"/>
    </location>
    <ligand>
        <name>[4Fe-4S] cluster</name>
        <dbReference type="ChEBI" id="CHEBI:49883"/>
    </ligand>
</feature>
<proteinExistence type="inferred from homology"/>
<dbReference type="NCBIfam" id="NF001540">
    <property type="entry name" value="PRK00366.1"/>
    <property type="match status" value="1"/>
</dbReference>
<evidence type="ECO:0000259" key="9">
    <source>
        <dbReference type="Pfam" id="PF04551"/>
    </source>
</evidence>
<comment type="function">
    <text evidence="7">Converts 2C-methyl-D-erythritol 2,4-cyclodiphosphate (ME-2,4cPP) into 1-hydroxy-2-methyl-2-(E)-butenyl 4-diphosphate.</text>
</comment>
<dbReference type="PANTHER" id="PTHR30454">
    <property type="entry name" value="4-HYDROXY-3-METHYLBUT-2-EN-1-YL DIPHOSPHATE SYNTHASE"/>
    <property type="match status" value="1"/>
</dbReference>
<dbReference type="EC" id="1.17.7.3" evidence="7"/>
<dbReference type="Pfam" id="PF26540">
    <property type="entry name" value="GcpE_C"/>
    <property type="match status" value="1"/>
</dbReference>
<dbReference type="InterPro" id="IPR011005">
    <property type="entry name" value="Dihydropteroate_synth-like_sf"/>
</dbReference>
<dbReference type="InterPro" id="IPR058578">
    <property type="entry name" value="IspG_TIM"/>
</dbReference>
<keyword evidence="4 7" id="KW-0408">Iron</keyword>
<accession>A0ABY4W151</accession>
<dbReference type="NCBIfam" id="TIGR00612">
    <property type="entry name" value="ispG_gcpE"/>
    <property type="match status" value="1"/>
</dbReference>
<evidence type="ECO:0000256" key="4">
    <source>
        <dbReference type="ARBA" id="ARBA00023004"/>
    </source>
</evidence>
<dbReference type="SUPFAM" id="SSF51717">
    <property type="entry name" value="Dihydropteroate synthetase-like"/>
    <property type="match status" value="1"/>
</dbReference>